<feature type="compositionally biased region" description="Basic and acidic residues" evidence="1">
    <location>
        <begin position="65"/>
        <end position="79"/>
    </location>
</feature>
<evidence type="ECO:0008006" key="4">
    <source>
        <dbReference type="Google" id="ProtNLM"/>
    </source>
</evidence>
<dbReference type="EMBL" id="JAGINP010000004">
    <property type="protein sequence ID" value="MBP2291715.1"/>
    <property type="molecule type" value="Genomic_DNA"/>
</dbReference>
<dbReference type="Proteomes" id="UP000781958">
    <property type="component" value="Unassembled WGS sequence"/>
</dbReference>
<feature type="region of interest" description="Disordered" evidence="1">
    <location>
        <begin position="1"/>
        <end position="24"/>
    </location>
</feature>
<name>A0ABS4SJZ8_9PROT</name>
<evidence type="ECO:0000313" key="2">
    <source>
        <dbReference type="EMBL" id="MBP2291715.1"/>
    </source>
</evidence>
<accession>A0ABS4SJZ8</accession>
<dbReference type="RefSeq" id="WP_209765288.1">
    <property type="nucleotide sequence ID" value="NZ_JAGINP010000004.1"/>
</dbReference>
<gene>
    <name evidence="2" type="ORF">J2851_001464</name>
</gene>
<feature type="region of interest" description="Disordered" evidence="1">
    <location>
        <begin position="65"/>
        <end position="114"/>
    </location>
</feature>
<keyword evidence="3" id="KW-1185">Reference proteome</keyword>
<comment type="caution">
    <text evidence="2">The sequence shown here is derived from an EMBL/GenBank/DDBJ whole genome shotgun (WGS) entry which is preliminary data.</text>
</comment>
<evidence type="ECO:0000313" key="3">
    <source>
        <dbReference type="Proteomes" id="UP000781958"/>
    </source>
</evidence>
<proteinExistence type="predicted"/>
<protein>
    <recommendedName>
        <fullName evidence="4">Gas vesicle protein V</fullName>
    </recommendedName>
</protein>
<reference evidence="2 3" key="1">
    <citation type="submission" date="2021-03" db="EMBL/GenBank/DDBJ databases">
        <title>Genomic Encyclopedia of Type Strains, Phase III (KMG-III): the genomes of soil and plant-associated and newly described type strains.</title>
        <authorList>
            <person name="Whitman W."/>
        </authorList>
    </citation>
    <scope>NUCLEOTIDE SEQUENCE [LARGE SCALE GENOMIC DNA]</scope>
    <source>
        <strain evidence="2 3">IMMIB AFH-6</strain>
    </source>
</reference>
<sequence>MNRFDEKVYRVPKRKDGPSLAEQKNQLVRLKQDLEQFKARQAGTAVIGSLQARIRDLEANVTRAEAARMMDRQSRRAPGEEGGEASSEAGSEGPGGYRATSSRFPPRGRPGRDY</sequence>
<feature type="compositionally biased region" description="Basic and acidic residues" evidence="1">
    <location>
        <begin position="1"/>
        <end position="17"/>
    </location>
</feature>
<organism evidence="2 3">
    <name type="scientific">Azospirillum rugosum</name>
    <dbReference type="NCBI Taxonomy" id="416170"/>
    <lineage>
        <taxon>Bacteria</taxon>
        <taxon>Pseudomonadati</taxon>
        <taxon>Pseudomonadota</taxon>
        <taxon>Alphaproteobacteria</taxon>
        <taxon>Rhodospirillales</taxon>
        <taxon>Azospirillaceae</taxon>
        <taxon>Azospirillum</taxon>
    </lineage>
</organism>
<evidence type="ECO:0000256" key="1">
    <source>
        <dbReference type="SAM" id="MobiDB-lite"/>
    </source>
</evidence>